<dbReference type="GO" id="GO:0003924">
    <property type="term" value="F:GTPase activity"/>
    <property type="evidence" value="ECO:0007669"/>
    <property type="project" value="InterPro"/>
</dbReference>
<name>A0AAF0YTJ6_9CORY</name>
<accession>A0AAF0YTJ6</accession>
<feature type="domain" description="CobW/HypB/UreG nucleotide-binding" evidence="9">
    <location>
        <begin position="86"/>
        <end position="248"/>
    </location>
</feature>
<dbReference type="RefSeq" id="WP_101679505.1">
    <property type="nucleotide sequence ID" value="NZ_CAUPGZ010000033.1"/>
</dbReference>
<keyword evidence="4" id="KW-0547">Nucleotide-binding</keyword>
<gene>
    <name evidence="10" type="primary">hypB</name>
    <name evidence="10" type="ORF">CYJ47_01720</name>
</gene>
<keyword evidence="7" id="KW-0342">GTP-binding</keyword>
<reference evidence="10" key="2">
    <citation type="submission" date="2023-10" db="EMBL/GenBank/DDBJ databases">
        <authorList>
            <person name="Choi B."/>
        </authorList>
    </citation>
    <scope>NUCLEOTIDE SEQUENCE</scope>
    <source>
        <strain evidence="10">UMB0763</strain>
    </source>
</reference>
<dbReference type="CDD" id="cd05390">
    <property type="entry name" value="HypB"/>
    <property type="match status" value="1"/>
</dbReference>
<evidence type="ECO:0000313" key="11">
    <source>
        <dbReference type="Proteomes" id="UP000234560"/>
    </source>
</evidence>
<evidence type="ECO:0000313" key="10">
    <source>
        <dbReference type="EMBL" id="WOT02516.1"/>
    </source>
</evidence>
<reference evidence="10" key="1">
    <citation type="submission" date="2017-12" db="EMBL/GenBank/DDBJ databases">
        <authorList>
            <person name="Thomas-White K."/>
            <person name="Wolfe A.J."/>
        </authorList>
    </citation>
    <scope>NUCLEOTIDE SEQUENCE</scope>
    <source>
        <strain evidence="10">UMB0763</strain>
    </source>
</reference>
<feature type="region of interest" description="Disordered" evidence="8">
    <location>
        <begin position="1"/>
        <end position="48"/>
    </location>
</feature>
<dbReference type="Pfam" id="PF02492">
    <property type="entry name" value="cobW"/>
    <property type="match status" value="1"/>
</dbReference>
<dbReference type="InterPro" id="IPR004392">
    <property type="entry name" value="Hyd_mat_HypB"/>
</dbReference>
<dbReference type="InterPro" id="IPR027417">
    <property type="entry name" value="P-loop_NTPase"/>
</dbReference>
<dbReference type="InterPro" id="IPR003495">
    <property type="entry name" value="CobW/HypB/UreG_nucleotide-bd"/>
</dbReference>
<proteinExistence type="inferred from homology"/>
<keyword evidence="2" id="KW-0533">Nickel</keyword>
<sequence length="294" mass="32267">MGRFHRHADGTVHVHDHEHPHDHSHPHGHEHHDHGDAENLVSEYGDHSGYDTGAQRIDVLEDIFSENDRKAAANRSALDEHGVVAINLMSSPGAGKTEFVRRVLEKTAGDVRYGIIEGDIETSLDADRLEGFGAQISLLNTGHGFGGECHLDAPMVTHALEGLDLHTLDIVLIENVGNLVCPAEFEVGEHAKAMVFSITEGEDKPLKYPVMFRSVGAIFVNKMDLAPYLDFDMELFKKNVATVNPDCKLFYISAKTGEGMDDAIEWLRSADALGADALRASVVVGEEEKKEDRS</sequence>
<dbReference type="KEGG" id="cpyr:CYJ47_01720"/>
<keyword evidence="5" id="KW-0378">Hydrolase</keyword>
<evidence type="ECO:0000256" key="6">
    <source>
        <dbReference type="ARBA" id="ARBA00022833"/>
    </source>
</evidence>
<dbReference type="EMBL" id="CP136958">
    <property type="protein sequence ID" value="WOT02516.1"/>
    <property type="molecule type" value="Genomic_DNA"/>
</dbReference>
<dbReference type="PANTHER" id="PTHR30134:SF2">
    <property type="entry name" value="HYDROGENASE MATURATION FACTOR HYPB"/>
    <property type="match status" value="1"/>
</dbReference>
<dbReference type="Gene3D" id="3.40.50.300">
    <property type="entry name" value="P-loop containing nucleotide triphosphate hydrolases"/>
    <property type="match status" value="1"/>
</dbReference>
<comment type="similarity">
    <text evidence="1">Belongs to the SIMIBI class G3E GTPase family. HypB/HupM subfamily.</text>
</comment>
<keyword evidence="3" id="KW-0479">Metal-binding</keyword>
<dbReference type="NCBIfam" id="TIGR00073">
    <property type="entry name" value="hypB"/>
    <property type="match status" value="1"/>
</dbReference>
<dbReference type="GO" id="GO:0051604">
    <property type="term" value="P:protein maturation"/>
    <property type="evidence" value="ECO:0007669"/>
    <property type="project" value="InterPro"/>
</dbReference>
<evidence type="ECO:0000256" key="8">
    <source>
        <dbReference type="SAM" id="MobiDB-lite"/>
    </source>
</evidence>
<dbReference type="SUPFAM" id="SSF52540">
    <property type="entry name" value="P-loop containing nucleoside triphosphate hydrolases"/>
    <property type="match status" value="1"/>
</dbReference>
<protein>
    <submittedName>
        <fullName evidence="10">Hydrogenase nickel incorporation protein HypB</fullName>
    </submittedName>
</protein>
<evidence type="ECO:0000256" key="4">
    <source>
        <dbReference type="ARBA" id="ARBA00022741"/>
    </source>
</evidence>
<dbReference type="GO" id="GO:0008270">
    <property type="term" value="F:zinc ion binding"/>
    <property type="evidence" value="ECO:0007669"/>
    <property type="project" value="TreeGrafter"/>
</dbReference>
<evidence type="ECO:0000256" key="3">
    <source>
        <dbReference type="ARBA" id="ARBA00022723"/>
    </source>
</evidence>
<feature type="compositionally biased region" description="Basic and acidic residues" evidence="8">
    <location>
        <begin position="7"/>
        <end position="37"/>
    </location>
</feature>
<dbReference type="AlphaFoldDB" id="A0AAF0YTJ6"/>
<evidence type="ECO:0000256" key="2">
    <source>
        <dbReference type="ARBA" id="ARBA00022596"/>
    </source>
</evidence>
<dbReference type="GO" id="GO:0016151">
    <property type="term" value="F:nickel cation binding"/>
    <property type="evidence" value="ECO:0007669"/>
    <property type="project" value="InterPro"/>
</dbReference>
<evidence type="ECO:0000256" key="5">
    <source>
        <dbReference type="ARBA" id="ARBA00022801"/>
    </source>
</evidence>
<dbReference type="GO" id="GO:0005525">
    <property type="term" value="F:GTP binding"/>
    <property type="evidence" value="ECO:0007669"/>
    <property type="project" value="UniProtKB-KW"/>
</dbReference>
<evidence type="ECO:0000256" key="1">
    <source>
        <dbReference type="ARBA" id="ARBA00006211"/>
    </source>
</evidence>
<evidence type="ECO:0000256" key="7">
    <source>
        <dbReference type="ARBA" id="ARBA00023134"/>
    </source>
</evidence>
<dbReference type="Proteomes" id="UP000234560">
    <property type="component" value="Chromosome"/>
</dbReference>
<dbReference type="PANTHER" id="PTHR30134">
    <property type="entry name" value="HYDROGENASE PROTEIN ASSEMBLY PROTEIN, NICKEL CHAPERONE"/>
    <property type="match status" value="1"/>
</dbReference>
<keyword evidence="6" id="KW-0862">Zinc</keyword>
<evidence type="ECO:0000259" key="9">
    <source>
        <dbReference type="Pfam" id="PF02492"/>
    </source>
</evidence>
<organism evidence="10 11">
    <name type="scientific">Corynebacterium pyruviciproducens</name>
    <dbReference type="NCBI Taxonomy" id="598660"/>
    <lineage>
        <taxon>Bacteria</taxon>
        <taxon>Bacillati</taxon>
        <taxon>Actinomycetota</taxon>
        <taxon>Actinomycetes</taxon>
        <taxon>Mycobacteriales</taxon>
        <taxon>Corynebacteriaceae</taxon>
        <taxon>Corynebacterium</taxon>
    </lineage>
</organism>